<dbReference type="RefSeq" id="WP_047808301.1">
    <property type="nucleotide sequence ID" value="NZ_LDZY01000001.1"/>
</dbReference>
<reference evidence="1 2" key="1">
    <citation type="submission" date="2015-06" db="EMBL/GenBank/DDBJ databases">
        <title>Draft genome of the moderately acidophilic sulfate reducer Candidatus Desulfosporosinus acididurans strain M1.</title>
        <authorList>
            <person name="Poehlein A."/>
            <person name="Petzsch P."/>
            <person name="Johnson B.D."/>
            <person name="Schloemann M."/>
            <person name="Daniel R."/>
            <person name="Muehling M."/>
        </authorList>
    </citation>
    <scope>NUCLEOTIDE SEQUENCE [LARGE SCALE GENOMIC DNA]</scope>
    <source>
        <strain evidence="1 2">M1</strain>
    </source>
</reference>
<evidence type="ECO:0000313" key="1">
    <source>
        <dbReference type="EMBL" id="KLU67978.1"/>
    </source>
</evidence>
<protein>
    <recommendedName>
        <fullName evidence="3">Nucleotidyltransferase substrate binding protein like protein</fullName>
    </recommendedName>
</protein>
<evidence type="ECO:0000313" key="2">
    <source>
        <dbReference type="Proteomes" id="UP000036356"/>
    </source>
</evidence>
<dbReference type="AlphaFoldDB" id="A0A0J1FY91"/>
<dbReference type="Proteomes" id="UP000036356">
    <property type="component" value="Unassembled WGS sequence"/>
</dbReference>
<accession>A0A0J1FY91</accession>
<proteinExistence type="predicted"/>
<gene>
    <name evidence="1" type="ORF">DEAC_c03870</name>
</gene>
<comment type="caution">
    <text evidence="1">The sequence shown here is derived from an EMBL/GenBank/DDBJ whole genome shotgun (WGS) entry which is preliminary data.</text>
</comment>
<name>A0A0J1FY91_9FIRM</name>
<dbReference type="EMBL" id="LDZY01000001">
    <property type="protein sequence ID" value="KLU67978.1"/>
    <property type="molecule type" value="Genomic_DNA"/>
</dbReference>
<dbReference type="PATRIC" id="fig|476652.3.peg.388"/>
<keyword evidence="2" id="KW-1185">Reference proteome</keyword>
<evidence type="ECO:0008006" key="3">
    <source>
        <dbReference type="Google" id="ProtNLM"/>
    </source>
</evidence>
<sequence length="60" mass="7302">MLSTHWDEILGFIREFELSSREYLQSKGLSEYEMTNAYLDLQWDFLHTILQQRSRGRFQS</sequence>
<organism evidence="1 2">
    <name type="scientific">Desulfosporosinus acididurans</name>
    <dbReference type="NCBI Taxonomy" id="476652"/>
    <lineage>
        <taxon>Bacteria</taxon>
        <taxon>Bacillati</taxon>
        <taxon>Bacillota</taxon>
        <taxon>Clostridia</taxon>
        <taxon>Eubacteriales</taxon>
        <taxon>Desulfitobacteriaceae</taxon>
        <taxon>Desulfosporosinus</taxon>
    </lineage>
</organism>